<dbReference type="Pfam" id="PF18962">
    <property type="entry name" value="Por_Secre_tail"/>
    <property type="match status" value="1"/>
</dbReference>
<dbReference type="PANTHER" id="PTHR35580:SF1">
    <property type="entry name" value="PHYTASE-LIKE DOMAIN-CONTAINING PROTEIN"/>
    <property type="match status" value="1"/>
</dbReference>
<dbReference type="RefSeq" id="WP_243803494.1">
    <property type="nucleotide sequence ID" value="NZ_CP094674.1"/>
</dbReference>
<dbReference type="PANTHER" id="PTHR35580">
    <property type="entry name" value="CELL SURFACE GLYCOPROTEIN (S-LAYER PROTEIN)-LIKE PROTEIN"/>
    <property type="match status" value="1"/>
</dbReference>
<dbReference type="Gene3D" id="2.120.10.30">
    <property type="entry name" value="TolB, C-terminal domain"/>
    <property type="match status" value="3"/>
</dbReference>
<reference evidence="4 5" key="1">
    <citation type="submission" date="2022-03" db="EMBL/GenBank/DDBJ databases">
        <title>Hymenobactersp. isolated from the air.</title>
        <authorList>
            <person name="Won M."/>
            <person name="Kwon S.-W."/>
        </authorList>
    </citation>
    <scope>NUCLEOTIDE SEQUENCE [LARGE SCALE GENOMIC DNA]</scope>
    <source>
        <strain evidence="4 5">KACC 21982</strain>
        <plasmid evidence="4 5">unnamed5</plasmid>
    </source>
</reference>
<keyword evidence="5" id="KW-1185">Reference proteome</keyword>
<accession>A0ABY4D5A0</accession>
<evidence type="ECO:0000259" key="3">
    <source>
        <dbReference type="Pfam" id="PF18962"/>
    </source>
</evidence>
<sequence length="1021" mass="107046">MKQRYTRWLPLAAGLLLHVPAAQAQDRLNSPPDRAPQRFSPLPQPLLPLGAPALRHALPTASRTVDRARPMGPVRPPVRPSTPAATPPAEVRALAEGPVSEQWVARFDDSNAQGYHGATDVLAADVAGNVYVTGYSFSPRGGYDYATVKYSPTGQLLWEARYNGPSGGGDDVPVRLRMDVAGNVYVTGYSYGTASTGYDYATVKYDGASGEQLWAVRYTSEAGGQTPSSDDLAADLAVDNAGNVVVTGTTYGQQSSGYHYATVKYSTSGQLQWARQYGGPANAASAARLALDRTGNVVVAGTAYASAASTYATLQYSPTGQQGWVATYAGPAGGYNLVRDLAVDNTGHVAVTGTSESGPSYDYATVRYTPTGQQLWAARYNGPGNGYDEATAVAVDNDGAVAVTGYADTGGSNWDYVTIKYAAASGQQTWQNTYDGAANSYDEARDVVIDRESRVVVTGRSYNATGTSDYATVAYVGRTGLPLWQVRSPQASAGEAAATSLAVDITGVITVTGSAAGGSSSDYLTCKYTPTGQSLWQVRYRGPITQDRVSDVAVDASDNVYVTGNRTVKYAADGQQLWTAPGGSQVAVNAAGQVYVRGQGMIRKYAADGQLLWETPISGFSVGMGVDAAGNVVVAGNQESAFSTNYVTGKYAAATGQLLWEARYPGQITNGVVALAVDAAGNAYVAGRFLNGRTNRREYATLKYSPQGQQLWVAFFAGQVGVQDQEPIGIAVDAVGNVSVTGSGASTSFPLDVDYMTVQYAPTGQQRWVSAYSSGVGEGDRATDLAVDASGNVVVTGLTATVKYAVNGSPVWAARHDATLLEYAARVATDALGNVVVTGSTRPNSSTGTDYATVSYAAATGQVRWATRYNGPDNGADRVTALAVTRTNAVVVAGTSFGNSTGFDYATIRYGQASEAPVNFVLAATQVGTVEAARSAHQVAVYPNPMSTQATVQFRAARDGAAQVLVYNQLGRQVASLYNGTVHQGQRYTLALDGQQLAPGLYTCSLLVDGQRETVRLVINH</sequence>
<dbReference type="NCBIfam" id="TIGR04183">
    <property type="entry name" value="Por_Secre_tail"/>
    <property type="match status" value="1"/>
</dbReference>
<feature type="signal peptide" evidence="2">
    <location>
        <begin position="1"/>
        <end position="24"/>
    </location>
</feature>
<keyword evidence="4" id="KW-0614">Plasmid</keyword>
<feature type="chain" id="PRO_5045503767" evidence="2">
    <location>
        <begin position="25"/>
        <end position="1021"/>
    </location>
</feature>
<dbReference type="Proteomes" id="UP000831113">
    <property type="component" value="Plasmid unnamed5"/>
</dbReference>
<dbReference type="SUPFAM" id="SSF101898">
    <property type="entry name" value="NHL repeat"/>
    <property type="match status" value="2"/>
</dbReference>
<evidence type="ECO:0000256" key="2">
    <source>
        <dbReference type="SAM" id="SignalP"/>
    </source>
</evidence>
<evidence type="ECO:0000256" key="1">
    <source>
        <dbReference type="SAM" id="MobiDB-lite"/>
    </source>
</evidence>
<gene>
    <name evidence="4" type="ORF">MTX78_25030</name>
</gene>
<dbReference type="EMBL" id="CP094674">
    <property type="protein sequence ID" value="UOG77630.1"/>
    <property type="molecule type" value="Genomic_DNA"/>
</dbReference>
<feature type="region of interest" description="Disordered" evidence="1">
    <location>
        <begin position="63"/>
        <end position="86"/>
    </location>
</feature>
<keyword evidence="2" id="KW-0732">Signal</keyword>
<name>A0ABY4D5A0_9BACT</name>
<geneLocation type="plasmid" evidence="4 5">
    <name>unnamed5</name>
</geneLocation>
<dbReference type="SUPFAM" id="SSF63829">
    <property type="entry name" value="Calcium-dependent phosphotriesterase"/>
    <property type="match status" value="1"/>
</dbReference>
<evidence type="ECO:0000313" key="4">
    <source>
        <dbReference type="EMBL" id="UOG77630.1"/>
    </source>
</evidence>
<feature type="domain" description="Secretion system C-terminal sorting" evidence="3">
    <location>
        <begin position="941"/>
        <end position="1019"/>
    </location>
</feature>
<organism evidence="4 5">
    <name type="scientific">Hymenobacter tibetensis</name>
    <dbReference type="NCBI Taxonomy" id="497967"/>
    <lineage>
        <taxon>Bacteria</taxon>
        <taxon>Pseudomonadati</taxon>
        <taxon>Bacteroidota</taxon>
        <taxon>Cytophagia</taxon>
        <taxon>Cytophagales</taxon>
        <taxon>Hymenobacteraceae</taxon>
        <taxon>Hymenobacter</taxon>
    </lineage>
</organism>
<dbReference type="InterPro" id="IPR011042">
    <property type="entry name" value="6-blade_b-propeller_TolB-like"/>
</dbReference>
<evidence type="ECO:0000313" key="5">
    <source>
        <dbReference type="Proteomes" id="UP000831113"/>
    </source>
</evidence>
<dbReference type="InterPro" id="IPR026444">
    <property type="entry name" value="Secre_tail"/>
</dbReference>
<protein>
    <submittedName>
        <fullName evidence="4">T9SS type A sorting domain-containing protein</fullName>
    </submittedName>
</protein>
<dbReference type="InterPro" id="IPR052918">
    <property type="entry name" value="Motility_Chemotaxis_Reg"/>
</dbReference>
<proteinExistence type="predicted"/>